<evidence type="ECO:0000313" key="1">
    <source>
        <dbReference type="EMBL" id="GAA3528545.1"/>
    </source>
</evidence>
<dbReference type="EMBL" id="BAABCX010000001">
    <property type="protein sequence ID" value="GAA3528545.1"/>
    <property type="molecule type" value="Genomic_DNA"/>
</dbReference>
<dbReference type="Proteomes" id="UP001500795">
    <property type="component" value="Unassembled WGS sequence"/>
</dbReference>
<protein>
    <recommendedName>
        <fullName evidence="3">DUF4194 domain-containing protein</fullName>
    </recommendedName>
</protein>
<evidence type="ECO:0000313" key="2">
    <source>
        <dbReference type="Proteomes" id="UP001500795"/>
    </source>
</evidence>
<dbReference type="InterPro" id="IPR025449">
    <property type="entry name" value="JetB"/>
</dbReference>
<comment type="caution">
    <text evidence="1">The sequence shown here is derived from an EMBL/GenBank/DDBJ whole genome shotgun (WGS) entry which is preliminary data.</text>
</comment>
<sequence>MASEIMLRELKEIEAKTSADYADSLRNTAAYLLQKQWVWKGKRGQKEHFKLCEDNQTYFHKLFDGLDMTWYYDRNFGYAGILPRGSGKQLDIISTLFLLILRKMYDAEASMGRTELGRVTPPTAELLNQYEQVKGEKPLVTETSAALDNLRKKGIIELGNRDPDTKLHEVTVLPNITRVVGPTYVGTLNRFIDSYTPESASDEATHKETYAIETEEALDDSAEYPHLGTYP</sequence>
<name>A0ABP6V4B7_9GAMM</name>
<keyword evidence="2" id="KW-1185">Reference proteome</keyword>
<proteinExistence type="predicted"/>
<evidence type="ECO:0008006" key="3">
    <source>
        <dbReference type="Google" id="ProtNLM"/>
    </source>
</evidence>
<gene>
    <name evidence="1" type="ORF">GCM10022394_04660</name>
</gene>
<organism evidence="1 2">
    <name type="scientific">Zobellella aerophila</name>
    <dbReference type="NCBI Taxonomy" id="870480"/>
    <lineage>
        <taxon>Bacteria</taxon>
        <taxon>Pseudomonadati</taxon>
        <taxon>Pseudomonadota</taxon>
        <taxon>Gammaproteobacteria</taxon>
        <taxon>Aeromonadales</taxon>
        <taxon>Aeromonadaceae</taxon>
        <taxon>Zobellella</taxon>
    </lineage>
</organism>
<accession>A0ABP6V4B7</accession>
<dbReference type="RefSeq" id="WP_344954335.1">
    <property type="nucleotide sequence ID" value="NZ_BAABCX010000001.1"/>
</dbReference>
<reference evidence="2" key="1">
    <citation type="journal article" date="2019" name="Int. J. Syst. Evol. Microbiol.">
        <title>The Global Catalogue of Microorganisms (GCM) 10K type strain sequencing project: providing services to taxonomists for standard genome sequencing and annotation.</title>
        <authorList>
            <consortium name="The Broad Institute Genomics Platform"/>
            <consortium name="The Broad Institute Genome Sequencing Center for Infectious Disease"/>
            <person name="Wu L."/>
            <person name="Ma J."/>
        </authorList>
    </citation>
    <scope>NUCLEOTIDE SEQUENCE [LARGE SCALE GENOMIC DNA]</scope>
    <source>
        <strain evidence="2">JCM 17110</strain>
    </source>
</reference>
<dbReference type="Pfam" id="PF13835">
    <property type="entry name" value="DUF4194"/>
    <property type="match status" value="1"/>
</dbReference>